<evidence type="ECO:0000259" key="4">
    <source>
        <dbReference type="SMART" id="SM00906"/>
    </source>
</evidence>
<feature type="domain" description="Xylanolytic transcriptional activator regulatory" evidence="4">
    <location>
        <begin position="281"/>
        <end position="355"/>
    </location>
</feature>
<keyword evidence="3" id="KW-0472">Membrane</keyword>
<evidence type="ECO:0000256" key="1">
    <source>
        <dbReference type="ARBA" id="ARBA00023242"/>
    </source>
</evidence>
<dbReference type="AlphaFoldDB" id="A0A8H5CH50"/>
<feature type="region of interest" description="Disordered" evidence="2">
    <location>
        <begin position="717"/>
        <end position="737"/>
    </location>
</feature>
<dbReference type="InterPro" id="IPR050987">
    <property type="entry name" value="AtrR-like"/>
</dbReference>
<dbReference type="GO" id="GO:0003677">
    <property type="term" value="F:DNA binding"/>
    <property type="evidence" value="ECO:0007669"/>
    <property type="project" value="InterPro"/>
</dbReference>
<dbReference type="EMBL" id="JAACJM010000160">
    <property type="protein sequence ID" value="KAF5341599.1"/>
    <property type="molecule type" value="Genomic_DNA"/>
</dbReference>
<reference evidence="5 6" key="1">
    <citation type="journal article" date="2020" name="ISME J.">
        <title>Uncovering the hidden diversity of litter-decomposition mechanisms in mushroom-forming fungi.</title>
        <authorList>
            <person name="Floudas D."/>
            <person name="Bentzer J."/>
            <person name="Ahren D."/>
            <person name="Johansson T."/>
            <person name="Persson P."/>
            <person name="Tunlid A."/>
        </authorList>
    </citation>
    <scope>NUCLEOTIDE SEQUENCE [LARGE SCALE GENOMIC DNA]</scope>
    <source>
        <strain evidence="5 6">CBS 291.85</strain>
    </source>
</reference>
<evidence type="ECO:0000256" key="2">
    <source>
        <dbReference type="SAM" id="MobiDB-lite"/>
    </source>
</evidence>
<protein>
    <recommendedName>
        <fullName evidence="4">Xylanolytic transcriptional activator regulatory domain-containing protein</fullName>
    </recommendedName>
</protein>
<name>A0A8H5CH50_9AGAR</name>
<feature type="region of interest" description="Disordered" evidence="2">
    <location>
        <begin position="43"/>
        <end position="76"/>
    </location>
</feature>
<feature type="transmembrane region" description="Helical" evidence="3">
    <location>
        <begin position="506"/>
        <end position="526"/>
    </location>
</feature>
<feature type="compositionally biased region" description="Polar residues" evidence="2">
    <location>
        <begin position="722"/>
        <end position="737"/>
    </location>
</feature>
<sequence length="752" mass="85079">MFGALVKKILSGHTFVLPGDPSATRAILVQLATHIQDLESQLAAASNDESGASPSIPSRVAAPKSNRRKSSDEADEKDLKALSDEFDQLSVSVSSSQVYKRHYGQSSLEMFLMNALDVGKELHSEDRPIVTEWQSIFEKQYKRPEFWTNPWHILPSYTPYQFPDQDLLWKLLDIYFNHHAPVYPLLHRPSFERSLVDGLHYRNRDFGNLVLMICSLASRFMDDPRNLPHPTSPPQSAGWRWFNQIRYATDRDVREPVSLHRIQMLALSCYFLHATATYDAAWVSAGIGLKFSQERGAHRKDGPKPKKPTVERELWRRAFWMLMIQDAFNSMLTGRPRATTFEDYDLEYLTECDEEYWENEDPDKAFVQPEGTPSRMAYWNHYIKFAEIVGFAQRLVYPLRRPETKLTRAEWNKKAVAEVDTAMKKWLDAIPDHLKWEPGKKHAVFFMQSAVLYSIYHGVMIQIYRNFIPAYGQPSPLNAPALPVCVNSARSLLHIMHTVSRRGERWYGNFVGPIFLSAVILLVNIWRGMKEGSDFNAQEEMNDVHILMAILRSWELSFFGAGRMGDMLRALIASINGHIFADSTSSPAPEGQNNSSVPTADSGWQPMSYTQNQGIDQSLATLSDDSLYHQFENATVYPYGSPSHPPGAGGFNVHANGIAPDSSGETYISRLSYPTSQSYATYFQQRFFSHPAESYPAENPLGSGTSYTGTQGSHFYFPPATTADSGRNSSPESNSGWSALEQVDNSFLGFSF</sequence>
<dbReference type="PANTHER" id="PTHR46910">
    <property type="entry name" value="TRANSCRIPTION FACTOR PDR1"/>
    <property type="match status" value="1"/>
</dbReference>
<dbReference type="PANTHER" id="PTHR46910:SF38">
    <property type="entry name" value="ZN(2)-C6 FUNGAL-TYPE DOMAIN-CONTAINING PROTEIN"/>
    <property type="match status" value="1"/>
</dbReference>
<keyword evidence="3" id="KW-0812">Transmembrane</keyword>
<evidence type="ECO:0000313" key="5">
    <source>
        <dbReference type="EMBL" id="KAF5341599.1"/>
    </source>
</evidence>
<dbReference type="GO" id="GO:0006351">
    <property type="term" value="P:DNA-templated transcription"/>
    <property type="evidence" value="ECO:0007669"/>
    <property type="project" value="InterPro"/>
</dbReference>
<evidence type="ECO:0000313" key="6">
    <source>
        <dbReference type="Proteomes" id="UP000559256"/>
    </source>
</evidence>
<keyword evidence="3" id="KW-1133">Transmembrane helix</keyword>
<evidence type="ECO:0000256" key="3">
    <source>
        <dbReference type="SAM" id="Phobius"/>
    </source>
</evidence>
<dbReference type="SMART" id="SM00906">
    <property type="entry name" value="Fungal_trans"/>
    <property type="match status" value="1"/>
</dbReference>
<feature type="region of interest" description="Disordered" evidence="2">
    <location>
        <begin position="583"/>
        <end position="608"/>
    </location>
</feature>
<keyword evidence="6" id="KW-1185">Reference proteome</keyword>
<dbReference type="Proteomes" id="UP000559256">
    <property type="component" value="Unassembled WGS sequence"/>
</dbReference>
<keyword evidence="1" id="KW-0539">Nucleus</keyword>
<organism evidence="5 6">
    <name type="scientific">Tetrapyrgos nigripes</name>
    <dbReference type="NCBI Taxonomy" id="182062"/>
    <lineage>
        <taxon>Eukaryota</taxon>
        <taxon>Fungi</taxon>
        <taxon>Dikarya</taxon>
        <taxon>Basidiomycota</taxon>
        <taxon>Agaricomycotina</taxon>
        <taxon>Agaricomycetes</taxon>
        <taxon>Agaricomycetidae</taxon>
        <taxon>Agaricales</taxon>
        <taxon>Marasmiineae</taxon>
        <taxon>Marasmiaceae</taxon>
        <taxon>Tetrapyrgos</taxon>
    </lineage>
</organism>
<dbReference type="OrthoDB" id="4456959at2759"/>
<dbReference type="CDD" id="cd12148">
    <property type="entry name" value="fungal_TF_MHR"/>
    <property type="match status" value="1"/>
</dbReference>
<proteinExistence type="predicted"/>
<gene>
    <name evidence="5" type="ORF">D9758_014068</name>
</gene>
<dbReference type="InterPro" id="IPR007219">
    <property type="entry name" value="XnlR_reg_dom"/>
</dbReference>
<accession>A0A8H5CH50</accession>
<feature type="compositionally biased region" description="Polar residues" evidence="2">
    <location>
        <begin position="43"/>
        <end position="56"/>
    </location>
</feature>
<dbReference type="Pfam" id="PF04082">
    <property type="entry name" value="Fungal_trans"/>
    <property type="match status" value="1"/>
</dbReference>
<dbReference type="GO" id="GO:0008270">
    <property type="term" value="F:zinc ion binding"/>
    <property type="evidence" value="ECO:0007669"/>
    <property type="project" value="InterPro"/>
</dbReference>
<comment type="caution">
    <text evidence="5">The sequence shown here is derived from an EMBL/GenBank/DDBJ whole genome shotgun (WGS) entry which is preliminary data.</text>
</comment>
<dbReference type="GO" id="GO:0003700">
    <property type="term" value="F:DNA-binding transcription factor activity"/>
    <property type="evidence" value="ECO:0007669"/>
    <property type="project" value="InterPro"/>
</dbReference>
<feature type="compositionally biased region" description="Polar residues" evidence="2">
    <location>
        <begin position="583"/>
        <end position="599"/>
    </location>
</feature>